<dbReference type="Proteomes" id="UP000053789">
    <property type="component" value="Unassembled WGS sequence"/>
</dbReference>
<dbReference type="RefSeq" id="XP_016614215.1">
    <property type="nucleotide sequence ID" value="XM_016769579.1"/>
</dbReference>
<evidence type="ECO:0000256" key="1">
    <source>
        <dbReference type="SAM" id="Phobius"/>
    </source>
</evidence>
<dbReference type="OrthoDB" id="3034003at2759"/>
<keyword evidence="1" id="KW-0812">Transmembrane</keyword>
<accession>A0A0D2EBU3</accession>
<proteinExistence type="predicted"/>
<keyword evidence="1" id="KW-0472">Membrane</keyword>
<feature type="transmembrane region" description="Helical" evidence="1">
    <location>
        <begin position="12"/>
        <end position="36"/>
    </location>
</feature>
<reference evidence="2" key="1">
    <citation type="submission" date="2015-01" db="EMBL/GenBank/DDBJ databases">
        <title>The Genome Sequence of Cladophialophora bantiana CBS 173.52.</title>
        <authorList>
            <consortium name="The Broad Institute Genomics Platform"/>
            <person name="Cuomo C."/>
            <person name="de Hoog S."/>
            <person name="Gorbushina A."/>
            <person name="Stielow B."/>
            <person name="Teixiera M."/>
            <person name="Abouelleil A."/>
            <person name="Chapman S.B."/>
            <person name="Priest M."/>
            <person name="Young S.K."/>
            <person name="Wortman J."/>
            <person name="Nusbaum C."/>
            <person name="Birren B."/>
        </authorList>
    </citation>
    <scope>NUCLEOTIDE SEQUENCE [LARGE SCALE GENOMIC DNA]</scope>
    <source>
        <strain evidence="2">CBS 173.52</strain>
    </source>
</reference>
<sequence length="866" mass="93851">MISLTIGYVSGIIAAVIFILQFVFPNALILVLVGFLKNDHTAVTWSVVERSLLSSLWPTLLKTEAAASRGVDTKIRLLTWLRPLALGLVSVAAIVTPLGLYDDIVPSTTPQSVAFTYIADSSPMGYGTPPRSQLGFSRICGNFLPVQCPGTTSVITYSGNDTFMEANITNDDYDTRIPKVLAELYQSGLAQQRQTVSSFFDIESRYYSFMYQDGVAHGAKYIVDAFRYLSSMVLDNAIEPVEGLVVDTVAGGVGFRNHTVPVSVQLGAEWTEDLLWIEPETACVDTNISVEFKIPYSGIASSDLANMSLVDNGGFANLVQEYPYINVTDSQINPNLQGRAYKAAWLVNVYTMLVMNLTRPNPDSFGYLKSKVGDKYPVTTYQTTGAKLNGIYVTNLWSSLLDPEAYLSNYTLADAPSANYSNPFGLTSSNYSDISLLCSGAGGADLANLTNVHVECGLVFGAAQRRDGTITLVQEPETWWTQKVYSCATAMKASIKEVRFRYNATQATGNTLKALSIVNVSDKSYPDKESMPLWGVESPGYTMNDIHQLWGLISPELEHSVNLSTVRAARLYLPGYGGLGVLSTVPGYENLPGADGPADALAGVYQSGGDDWADYTGDTNMAMYARWRDLSGSAATVAKIPNLVWTDIAANMLVGTRNWNSGNGLPANLQKRDGDGTSGGGSDQALVPVTIYQRRIRYHWPFAIPAFLALALFLAVLLAAFISVLSGRGLPARVRHYLFHLSSGRMLGDIQYAGECDKLAPTNEWLARVGSRRSDLRTCASHKASGASGVSGSIGIGAPTSPFLEQQYYHMARGKTGGMTDVKQKGMVTEMTELRHLTVAGSGHGPNTGYVRLNENEQPGWRSPGF</sequence>
<dbReference type="GeneID" id="27704798"/>
<gene>
    <name evidence="2" type="ORF">Z519_11870</name>
</gene>
<dbReference type="AlphaFoldDB" id="A0A0D2EBU3"/>
<feature type="transmembrane region" description="Helical" evidence="1">
    <location>
        <begin position="84"/>
        <end position="101"/>
    </location>
</feature>
<dbReference type="VEuPathDB" id="FungiDB:Z519_11870"/>
<name>A0A0D2EBU3_CLAB1</name>
<protein>
    <submittedName>
        <fullName evidence="2">Uncharacterized protein</fullName>
    </submittedName>
</protein>
<keyword evidence="3" id="KW-1185">Reference proteome</keyword>
<keyword evidence="1" id="KW-1133">Transmembrane helix</keyword>
<dbReference type="HOGENOM" id="CLU_009663_0_0_1"/>
<feature type="transmembrane region" description="Helical" evidence="1">
    <location>
        <begin position="702"/>
        <end position="725"/>
    </location>
</feature>
<organism evidence="2 3">
    <name type="scientific">Cladophialophora bantiana (strain ATCC 10958 / CBS 173.52 / CDC B-1940 / NIH 8579)</name>
    <name type="common">Xylohypha bantiana</name>
    <dbReference type="NCBI Taxonomy" id="1442370"/>
    <lineage>
        <taxon>Eukaryota</taxon>
        <taxon>Fungi</taxon>
        <taxon>Dikarya</taxon>
        <taxon>Ascomycota</taxon>
        <taxon>Pezizomycotina</taxon>
        <taxon>Eurotiomycetes</taxon>
        <taxon>Chaetothyriomycetidae</taxon>
        <taxon>Chaetothyriales</taxon>
        <taxon>Herpotrichiellaceae</taxon>
        <taxon>Cladophialophora</taxon>
    </lineage>
</organism>
<evidence type="ECO:0000313" key="2">
    <source>
        <dbReference type="EMBL" id="KIW87546.1"/>
    </source>
</evidence>
<evidence type="ECO:0000313" key="3">
    <source>
        <dbReference type="Proteomes" id="UP000053789"/>
    </source>
</evidence>
<dbReference type="EMBL" id="KN847003">
    <property type="protein sequence ID" value="KIW87546.1"/>
    <property type="molecule type" value="Genomic_DNA"/>
</dbReference>